<comment type="similarity">
    <text evidence="1">Belongs to the peptidase C40 family.</text>
</comment>
<evidence type="ECO:0000256" key="1">
    <source>
        <dbReference type="ARBA" id="ARBA00007074"/>
    </source>
</evidence>
<sequence>MVNCDDLIGTRFEYGGRTPGVALDCYGLLMELYRRAYGISLPDYSSPTSAAEISALMRGQLHLWRPVEDVEPGVVLFMRLGRFTHVAMYLGDDEFIHTSEVTGGVCRERLSNWINRIEGLYRYAAQNPTDHPVCDHQEPSGP</sequence>
<dbReference type="GO" id="GO:0008234">
    <property type="term" value="F:cysteine-type peptidase activity"/>
    <property type="evidence" value="ECO:0007669"/>
    <property type="project" value="UniProtKB-KW"/>
</dbReference>
<comment type="caution">
    <text evidence="6">The sequence shown here is derived from an EMBL/GenBank/DDBJ whole genome shotgun (WGS) entry which is preliminary data.</text>
</comment>
<dbReference type="PANTHER" id="PTHR47053:SF1">
    <property type="entry name" value="MUREIN DD-ENDOPEPTIDASE MEPH-RELATED"/>
    <property type="match status" value="1"/>
</dbReference>
<organism evidence="6 7">
    <name type="scientific">Aeromonas caviae</name>
    <name type="common">Aeromonas punctata</name>
    <dbReference type="NCBI Taxonomy" id="648"/>
    <lineage>
        <taxon>Bacteria</taxon>
        <taxon>Pseudomonadati</taxon>
        <taxon>Pseudomonadota</taxon>
        <taxon>Gammaproteobacteria</taxon>
        <taxon>Aeromonadales</taxon>
        <taxon>Aeromonadaceae</taxon>
        <taxon>Aeromonas</taxon>
    </lineage>
</organism>
<dbReference type="GO" id="GO:0006508">
    <property type="term" value="P:proteolysis"/>
    <property type="evidence" value="ECO:0007669"/>
    <property type="project" value="UniProtKB-KW"/>
</dbReference>
<dbReference type="Proteomes" id="UP000886939">
    <property type="component" value="Unassembled WGS sequence"/>
</dbReference>
<gene>
    <name evidence="6" type="ORF">KAM343_05140</name>
</gene>
<dbReference type="InterPro" id="IPR038765">
    <property type="entry name" value="Papain-like_cys_pep_sf"/>
</dbReference>
<dbReference type="RefSeq" id="WP_223945586.1">
    <property type="nucleotide sequence ID" value="NZ_BPNI01000004.1"/>
</dbReference>
<evidence type="ECO:0000256" key="3">
    <source>
        <dbReference type="ARBA" id="ARBA00022801"/>
    </source>
</evidence>
<keyword evidence="2" id="KW-0645">Protease</keyword>
<accession>A0AAV4YIH8</accession>
<reference evidence="6" key="1">
    <citation type="submission" date="2021-07" db="EMBL/GenBank/DDBJ databases">
        <title>Draft genome sequence of carbapenem-resistant Aeromonas spp. in Japan.</title>
        <authorList>
            <person name="Maehana S."/>
            <person name="Suzuki M."/>
            <person name="Kitasato H."/>
        </authorList>
    </citation>
    <scope>NUCLEOTIDE SEQUENCE</scope>
    <source>
        <strain evidence="6">KAM343</strain>
    </source>
</reference>
<protein>
    <recommendedName>
        <fullName evidence="5">NlpC/P60 domain-containing protein</fullName>
    </recommendedName>
</protein>
<dbReference type="SUPFAM" id="SSF54001">
    <property type="entry name" value="Cysteine proteinases"/>
    <property type="match status" value="1"/>
</dbReference>
<keyword evidence="4" id="KW-0788">Thiol protease</keyword>
<name>A0AAV4YIH8_AERCA</name>
<dbReference type="PROSITE" id="PS51935">
    <property type="entry name" value="NLPC_P60"/>
    <property type="match status" value="1"/>
</dbReference>
<dbReference type="EMBL" id="BPNI01000004">
    <property type="protein sequence ID" value="GJA39718.1"/>
    <property type="molecule type" value="Genomic_DNA"/>
</dbReference>
<keyword evidence="3" id="KW-0378">Hydrolase</keyword>
<dbReference type="Gene3D" id="3.90.1720.10">
    <property type="entry name" value="endopeptidase domain like (from Nostoc punctiforme)"/>
    <property type="match status" value="1"/>
</dbReference>
<feature type="domain" description="NlpC/P60" evidence="5">
    <location>
        <begin position="1"/>
        <end position="124"/>
    </location>
</feature>
<dbReference type="PANTHER" id="PTHR47053">
    <property type="entry name" value="MUREIN DD-ENDOPEPTIDASE MEPH-RELATED"/>
    <property type="match status" value="1"/>
</dbReference>
<evidence type="ECO:0000256" key="2">
    <source>
        <dbReference type="ARBA" id="ARBA00022670"/>
    </source>
</evidence>
<dbReference type="Pfam" id="PF00877">
    <property type="entry name" value="NLPC_P60"/>
    <property type="match status" value="1"/>
</dbReference>
<evidence type="ECO:0000313" key="7">
    <source>
        <dbReference type="Proteomes" id="UP000886939"/>
    </source>
</evidence>
<dbReference type="InterPro" id="IPR000064">
    <property type="entry name" value="NLP_P60_dom"/>
</dbReference>
<proteinExistence type="inferred from homology"/>
<evidence type="ECO:0000256" key="4">
    <source>
        <dbReference type="ARBA" id="ARBA00022807"/>
    </source>
</evidence>
<dbReference type="AlphaFoldDB" id="A0AAV4YIH8"/>
<evidence type="ECO:0000313" key="6">
    <source>
        <dbReference type="EMBL" id="GJA39718.1"/>
    </source>
</evidence>
<dbReference type="InterPro" id="IPR051202">
    <property type="entry name" value="Peptidase_C40"/>
</dbReference>
<evidence type="ECO:0000259" key="5">
    <source>
        <dbReference type="PROSITE" id="PS51935"/>
    </source>
</evidence>